<dbReference type="EMBL" id="ANOH01000185">
    <property type="protein sequence ID" value="EMI55931.1"/>
    <property type="molecule type" value="Genomic_DNA"/>
</dbReference>
<feature type="compositionally biased region" description="Basic and acidic residues" evidence="1">
    <location>
        <begin position="17"/>
        <end position="26"/>
    </location>
</feature>
<name>M5UDJ9_9BACT</name>
<evidence type="ECO:0000313" key="3">
    <source>
        <dbReference type="Proteomes" id="UP000011885"/>
    </source>
</evidence>
<accession>M5UDJ9</accession>
<evidence type="ECO:0000313" key="2">
    <source>
        <dbReference type="EMBL" id="EMI55931.1"/>
    </source>
</evidence>
<gene>
    <name evidence="2" type="ORF">RSSM_02640</name>
</gene>
<comment type="caution">
    <text evidence="2">The sequence shown here is derived from an EMBL/GenBank/DDBJ whole genome shotgun (WGS) entry which is preliminary data.</text>
</comment>
<reference evidence="2 3" key="1">
    <citation type="journal article" date="2013" name="Mar. Genomics">
        <title>Expression of sulfatases in Rhodopirellula baltica and the diversity of sulfatases in the genus Rhodopirellula.</title>
        <authorList>
            <person name="Wegner C.E."/>
            <person name="Richter-Heitmann T."/>
            <person name="Klindworth A."/>
            <person name="Klockow C."/>
            <person name="Richter M."/>
            <person name="Achstetter T."/>
            <person name="Glockner F.O."/>
            <person name="Harder J."/>
        </authorList>
    </citation>
    <scope>NUCLEOTIDE SEQUENCE [LARGE SCALE GENOMIC DNA]</scope>
    <source>
        <strain evidence="2 3">SM41</strain>
    </source>
</reference>
<dbReference type="PATRIC" id="fig|1263870.3.peg.2809"/>
<organism evidence="2 3">
    <name type="scientific">Rhodopirellula sallentina SM41</name>
    <dbReference type="NCBI Taxonomy" id="1263870"/>
    <lineage>
        <taxon>Bacteria</taxon>
        <taxon>Pseudomonadati</taxon>
        <taxon>Planctomycetota</taxon>
        <taxon>Planctomycetia</taxon>
        <taxon>Pirellulales</taxon>
        <taxon>Pirellulaceae</taxon>
        <taxon>Rhodopirellula</taxon>
    </lineage>
</organism>
<sequence>MFASPAARAFQSGSKQSEPDFQKPDKPMSLNRSQLATFVSLIRSTKPDRLDCQSCSEILARFVEREGDLTSDDFSDLPRHLEQCACCREECDLLREAVRELAGLS</sequence>
<keyword evidence="3" id="KW-1185">Reference proteome</keyword>
<protein>
    <recommendedName>
        <fullName evidence="4">Zinc-finger domain-containing protein</fullName>
    </recommendedName>
</protein>
<evidence type="ECO:0008006" key="4">
    <source>
        <dbReference type="Google" id="ProtNLM"/>
    </source>
</evidence>
<dbReference type="Proteomes" id="UP000011885">
    <property type="component" value="Unassembled WGS sequence"/>
</dbReference>
<proteinExistence type="predicted"/>
<dbReference type="AlphaFoldDB" id="M5UDJ9"/>
<feature type="region of interest" description="Disordered" evidence="1">
    <location>
        <begin position="1"/>
        <end position="29"/>
    </location>
</feature>
<evidence type="ECO:0000256" key="1">
    <source>
        <dbReference type="SAM" id="MobiDB-lite"/>
    </source>
</evidence>